<dbReference type="Pfam" id="PF12066">
    <property type="entry name" value="SERRATE_Ars2_N"/>
    <property type="match status" value="1"/>
</dbReference>
<dbReference type="EMBL" id="SDOX01000002">
    <property type="protein sequence ID" value="TFJ88197.1"/>
    <property type="molecule type" value="Genomic_DNA"/>
</dbReference>
<organism evidence="6 7">
    <name type="scientific">Nannochloropsis salina CCMP1776</name>
    <dbReference type="NCBI Taxonomy" id="1027361"/>
    <lineage>
        <taxon>Eukaryota</taxon>
        <taxon>Sar</taxon>
        <taxon>Stramenopiles</taxon>
        <taxon>Ochrophyta</taxon>
        <taxon>Eustigmatophyceae</taxon>
        <taxon>Eustigmatales</taxon>
        <taxon>Monodopsidaceae</taxon>
        <taxon>Microchloropsis</taxon>
        <taxon>Microchloropsis salina</taxon>
    </lineage>
</organism>
<name>A0A4D9DCQ9_9STRA</name>
<protein>
    <recommendedName>
        <fullName evidence="5">C2H2-type domain-containing protein</fullName>
    </recommendedName>
</protein>
<dbReference type="Proteomes" id="UP000355283">
    <property type="component" value="Unassembled WGS sequence"/>
</dbReference>
<feature type="region of interest" description="Disordered" evidence="4">
    <location>
        <begin position="856"/>
        <end position="960"/>
    </location>
</feature>
<feature type="region of interest" description="Disordered" evidence="4">
    <location>
        <begin position="1"/>
        <end position="265"/>
    </location>
</feature>
<dbReference type="PROSITE" id="PS00028">
    <property type="entry name" value="ZINC_FINGER_C2H2_1"/>
    <property type="match status" value="1"/>
</dbReference>
<dbReference type="InterPro" id="IPR013087">
    <property type="entry name" value="Znf_C2H2_type"/>
</dbReference>
<dbReference type="Pfam" id="PF04959">
    <property type="entry name" value="ARS2"/>
    <property type="match status" value="1"/>
</dbReference>
<feature type="compositionally biased region" description="Basic and acidic residues" evidence="4">
    <location>
        <begin position="683"/>
        <end position="693"/>
    </location>
</feature>
<accession>A0A4D9DCQ9</accession>
<dbReference type="GO" id="GO:0016604">
    <property type="term" value="C:nuclear body"/>
    <property type="evidence" value="ECO:0007669"/>
    <property type="project" value="TreeGrafter"/>
</dbReference>
<dbReference type="InterPro" id="IPR007042">
    <property type="entry name" value="SERRATE/Ars2_C"/>
</dbReference>
<feature type="domain" description="C2H2-type" evidence="5">
    <location>
        <begin position="764"/>
        <end position="787"/>
    </location>
</feature>
<keyword evidence="3" id="KW-0539">Nucleus</keyword>
<dbReference type="PANTHER" id="PTHR13165:SF0">
    <property type="entry name" value="SERRATE RNA EFFECTOR MOLECULE HOMOLOG"/>
    <property type="match status" value="1"/>
</dbReference>
<feature type="region of interest" description="Disordered" evidence="4">
    <location>
        <begin position="683"/>
        <end position="703"/>
    </location>
</feature>
<comment type="subcellular location">
    <subcellularLocation>
        <location evidence="1">Nucleus</location>
    </subcellularLocation>
</comment>
<feature type="compositionally biased region" description="Gly residues" evidence="4">
    <location>
        <begin position="62"/>
        <end position="72"/>
    </location>
</feature>
<evidence type="ECO:0000256" key="2">
    <source>
        <dbReference type="ARBA" id="ARBA00005407"/>
    </source>
</evidence>
<evidence type="ECO:0000313" key="6">
    <source>
        <dbReference type="EMBL" id="TFJ88197.1"/>
    </source>
</evidence>
<evidence type="ECO:0000259" key="5">
    <source>
        <dbReference type="PROSITE" id="PS00028"/>
    </source>
</evidence>
<dbReference type="PANTHER" id="PTHR13165">
    <property type="entry name" value="ARSENITE-RESISTANCE PROTEIN 2"/>
    <property type="match status" value="1"/>
</dbReference>
<feature type="region of interest" description="Disordered" evidence="4">
    <location>
        <begin position="439"/>
        <end position="462"/>
    </location>
</feature>
<evidence type="ECO:0000313" key="7">
    <source>
        <dbReference type="Proteomes" id="UP000355283"/>
    </source>
</evidence>
<feature type="compositionally biased region" description="Pro residues" evidence="4">
    <location>
        <begin position="213"/>
        <end position="227"/>
    </location>
</feature>
<comment type="similarity">
    <text evidence="2">Belongs to the ARS2 family.</text>
</comment>
<feature type="compositionally biased region" description="Gly residues" evidence="4">
    <location>
        <begin position="866"/>
        <end position="875"/>
    </location>
</feature>
<reference evidence="6 7" key="1">
    <citation type="submission" date="2019-01" db="EMBL/GenBank/DDBJ databases">
        <title>Nuclear Genome Assembly of the Microalgal Biofuel strain Nannochloropsis salina CCMP1776.</title>
        <authorList>
            <person name="Hovde B."/>
        </authorList>
    </citation>
    <scope>NUCLEOTIDE SEQUENCE [LARGE SCALE GENOMIC DNA]</scope>
    <source>
        <strain evidence="6 7">CCMP1776</strain>
    </source>
</reference>
<evidence type="ECO:0000256" key="4">
    <source>
        <dbReference type="SAM" id="MobiDB-lite"/>
    </source>
</evidence>
<evidence type="ECO:0000256" key="3">
    <source>
        <dbReference type="ARBA" id="ARBA00023242"/>
    </source>
</evidence>
<feature type="compositionally biased region" description="Gly residues" evidence="4">
    <location>
        <begin position="148"/>
        <end position="170"/>
    </location>
</feature>
<dbReference type="OrthoDB" id="342064at2759"/>
<dbReference type="InterPro" id="IPR039727">
    <property type="entry name" value="SE/Ars2"/>
</dbReference>
<feature type="compositionally biased region" description="Polar residues" evidence="4">
    <location>
        <begin position="694"/>
        <end position="703"/>
    </location>
</feature>
<gene>
    <name evidence="6" type="ORF">NSK_000549</name>
</gene>
<dbReference type="InterPro" id="IPR021933">
    <property type="entry name" value="SERRATE/Ars2_N"/>
</dbReference>
<dbReference type="AlphaFoldDB" id="A0A4D9DCQ9"/>
<sequence>MELGADTKDAGAMNSGVSAAPNAEQDQGDLQAPSGGEGAEGEAGGEEDAWATGGWLDEETGAGWGEEGGLQGGREDAVTGAEGSTAKDGQGAGLGMSARAQGGEARGARGSGHRGETAAAVVGLGRGGESSHAGGEWGAGRRVLPVGGMRGGSSGAGASGGSGARRGGMGRSSNSYGPRGGQPSSSRPDYERRYGAGPAGPGWDPGRRLPAPMALPPPTHLGVPPPMSYDHRPPPPAGYYSGGGDPRNYTPAPPPPYGAPVPMHHQQQQAHLLPPQHVPAPQPLHPLHRGVAVPLHPTSAAGMPPIQSFQKFMLEQTDEPSAEESLQRYAEYKFKYIEDYSKMVFEEKKSEEWFLERYLPCARQEKEVVAKREWARAEASRFSRQLLQQPDLFIVSASLEPNMELEYHALVKRYAKSGAARSHLPLSAAAENAVESKVAEGVNGEGDSGHGTTESAGRSEEAAGAGIGLDAKGLEGHADATLYVRPFPSTVPRAPLEKLLRERGGPFVRFLLSDPAKSTYCNMRSAWLVYATKEQADSARQTLHNTEAEHPLEEQVRAGQQPLPPDYFRPFTLQLSAHNGKRTVPVPLDLSDPKHLEKDATQAFALAQALDRERGLDGEGLEAVLSAPAVKAELERRNLSFRLDVVMAYLRRVHFLVFYGGDEFKDEGDLLFSAPQLYKRVEPFKPSEKDEKSSGNVDESGVISSEWTKSMDGKVCKLLAAVQEGSRLKGLDEEAQTQRDAEEKAKQKWLAENMSNEDEGRWRCGAEGCTKLFKSSEFLQKHLLLKHGGGVEEALRMVRTTIVRSAFEADQEKPLPPVQVDKGSNVLKAVPVGEILSEVAAVLGKDMSSWRRLIEESSRRRARASGAGGGAGAYRGRGHYGPRSIPGVGVGGASETGPLGLHGAGTAQEAPPPRVSKNYKDIDVPKSTLLTVDYGDVAIPPPPKRRRKKGAPSAPEVSGP</sequence>
<evidence type="ECO:0000256" key="1">
    <source>
        <dbReference type="ARBA" id="ARBA00004123"/>
    </source>
</evidence>
<dbReference type="GO" id="GO:0031053">
    <property type="term" value="P:primary miRNA processing"/>
    <property type="evidence" value="ECO:0007669"/>
    <property type="project" value="TreeGrafter"/>
</dbReference>
<feature type="compositionally biased region" description="Acidic residues" evidence="4">
    <location>
        <begin position="39"/>
        <end position="49"/>
    </location>
</feature>
<proteinExistence type="inferred from homology"/>
<comment type="caution">
    <text evidence="6">The sequence shown here is derived from an EMBL/GenBank/DDBJ whole genome shotgun (WGS) entry which is preliminary data.</text>
</comment>
<keyword evidence="7" id="KW-1185">Reference proteome</keyword>